<sequence length="505" mass="55962">YVTEGNEAVLQCIYESNRLVWYTSDGKIIASGDAVIDPTKYKVSVTRPGLYYRLHVLNVQPDNVLIYSCNGGISEIYYIQLILYVPPTQLYFFGLPDNKLKGTEGVDLLIRCIADGGKPPPDVSILDGTRPNGIQEVSYTIPNISRDYHQKSIVCKANSDALDNQLTTTVQIYLNLKPLTPIFNTNGVSTEETVPLRVSCTSYGSLPAATFTWTIGGNDVTSNSTIPQTVTESNDTNTVISALTFSVDRNSDKQSIACQASNTVGSVSASKTLDVKYAPDITVNSPTYTQNDDIRTVTCNPSGNPDSYIYHKWQHKSKYGDIIRELGGNKTLNLPDVSVRLKYQDSGEYVCIASNGIKNKLNKLEQTGYGFVTVNGQPVFTSDTIDRVKQFGEIDKAVDIYVNVYSVPKFTSFIWTRDGKPITTQNSAKYETSSFPTIVKDKIHGKEVQLDGYNVTLTIHDLKVEDFVNYTVTLKNGFPDVKFTIVLESVTRNDGGHYAEEEYQI</sequence>
<keyword evidence="3" id="KW-1015">Disulfide bond</keyword>
<dbReference type="GO" id="GO:0050839">
    <property type="term" value="F:cell adhesion molecule binding"/>
    <property type="evidence" value="ECO:0007669"/>
    <property type="project" value="TreeGrafter"/>
</dbReference>
<dbReference type="InterPro" id="IPR007110">
    <property type="entry name" value="Ig-like_dom"/>
</dbReference>
<evidence type="ECO:0000256" key="1">
    <source>
        <dbReference type="ARBA" id="ARBA00004479"/>
    </source>
</evidence>
<dbReference type="GO" id="GO:0098609">
    <property type="term" value="P:cell-cell adhesion"/>
    <property type="evidence" value="ECO:0007669"/>
    <property type="project" value="TreeGrafter"/>
</dbReference>
<gene>
    <name evidence="7" type="ORF">MGAL_10B054720</name>
</gene>
<dbReference type="InterPro" id="IPR003599">
    <property type="entry name" value="Ig_sub"/>
</dbReference>
<dbReference type="PROSITE" id="PS50835">
    <property type="entry name" value="IG_LIKE"/>
    <property type="match status" value="2"/>
</dbReference>
<evidence type="ECO:0000256" key="3">
    <source>
        <dbReference type="ARBA" id="ARBA00023157"/>
    </source>
</evidence>
<keyword evidence="4" id="KW-0325">Glycoprotein</keyword>
<dbReference type="InterPro" id="IPR013783">
    <property type="entry name" value="Ig-like_fold"/>
</dbReference>
<dbReference type="PANTHER" id="PTHR11640:SF155">
    <property type="entry name" value="IG-LIKE DOMAIN-CONTAINING PROTEIN"/>
    <property type="match status" value="1"/>
</dbReference>
<keyword evidence="5" id="KW-0393">Immunoglobulin domain</keyword>
<feature type="domain" description="Ig-like" evidence="6">
    <location>
        <begin position="181"/>
        <end position="274"/>
    </location>
</feature>
<dbReference type="GO" id="GO:0005911">
    <property type="term" value="C:cell-cell junction"/>
    <property type="evidence" value="ECO:0007669"/>
    <property type="project" value="TreeGrafter"/>
</dbReference>
<evidence type="ECO:0000259" key="6">
    <source>
        <dbReference type="PROSITE" id="PS50835"/>
    </source>
</evidence>
<dbReference type="OrthoDB" id="6140914at2759"/>
<organism evidence="7 8">
    <name type="scientific">Mytilus galloprovincialis</name>
    <name type="common">Mediterranean mussel</name>
    <dbReference type="NCBI Taxonomy" id="29158"/>
    <lineage>
        <taxon>Eukaryota</taxon>
        <taxon>Metazoa</taxon>
        <taxon>Spiralia</taxon>
        <taxon>Lophotrochozoa</taxon>
        <taxon>Mollusca</taxon>
        <taxon>Bivalvia</taxon>
        <taxon>Autobranchia</taxon>
        <taxon>Pteriomorphia</taxon>
        <taxon>Mytilida</taxon>
        <taxon>Mytiloidea</taxon>
        <taxon>Mytilidae</taxon>
        <taxon>Mytilinae</taxon>
        <taxon>Mytilus</taxon>
    </lineage>
</organism>
<accession>A0A8B6BK66</accession>
<dbReference type="Gene3D" id="2.60.40.10">
    <property type="entry name" value="Immunoglobulins"/>
    <property type="match status" value="3"/>
</dbReference>
<comment type="subcellular location">
    <subcellularLocation>
        <location evidence="1">Membrane</location>
        <topology evidence="1">Single-pass type I membrane protein</topology>
    </subcellularLocation>
</comment>
<dbReference type="AlphaFoldDB" id="A0A8B6BK66"/>
<protein>
    <recommendedName>
        <fullName evidence="6">Ig-like domain-containing protein</fullName>
    </recommendedName>
</protein>
<dbReference type="CDD" id="cd00096">
    <property type="entry name" value="Ig"/>
    <property type="match status" value="1"/>
</dbReference>
<evidence type="ECO:0000313" key="8">
    <source>
        <dbReference type="Proteomes" id="UP000596742"/>
    </source>
</evidence>
<keyword evidence="8" id="KW-1185">Reference proteome</keyword>
<dbReference type="Pfam" id="PF08205">
    <property type="entry name" value="C2-set_2"/>
    <property type="match status" value="1"/>
</dbReference>
<dbReference type="InterPro" id="IPR013162">
    <property type="entry name" value="CD80_C2-set"/>
</dbReference>
<keyword evidence="2" id="KW-0472">Membrane</keyword>
<dbReference type="InterPro" id="IPR051275">
    <property type="entry name" value="Cell_adhesion_signaling"/>
</dbReference>
<dbReference type="EMBL" id="UYJE01000226">
    <property type="protein sequence ID" value="VDH91384.1"/>
    <property type="molecule type" value="Genomic_DNA"/>
</dbReference>
<dbReference type="Proteomes" id="UP000596742">
    <property type="component" value="Unassembled WGS sequence"/>
</dbReference>
<dbReference type="SMART" id="SM00409">
    <property type="entry name" value="IG"/>
    <property type="match status" value="4"/>
</dbReference>
<evidence type="ECO:0000313" key="7">
    <source>
        <dbReference type="EMBL" id="VDH91384.1"/>
    </source>
</evidence>
<dbReference type="GO" id="GO:0005886">
    <property type="term" value="C:plasma membrane"/>
    <property type="evidence" value="ECO:0007669"/>
    <property type="project" value="TreeGrafter"/>
</dbReference>
<feature type="domain" description="Ig-like" evidence="6">
    <location>
        <begin position="279"/>
        <end position="362"/>
    </location>
</feature>
<name>A0A8B6BK66_MYTGA</name>
<dbReference type="SUPFAM" id="SSF48726">
    <property type="entry name" value="Immunoglobulin"/>
    <property type="match status" value="4"/>
</dbReference>
<proteinExistence type="predicted"/>
<dbReference type="InterPro" id="IPR036179">
    <property type="entry name" value="Ig-like_dom_sf"/>
</dbReference>
<comment type="caution">
    <text evidence="7">The sequence shown here is derived from an EMBL/GenBank/DDBJ whole genome shotgun (WGS) entry which is preliminary data.</text>
</comment>
<reference evidence="7" key="1">
    <citation type="submission" date="2018-11" db="EMBL/GenBank/DDBJ databases">
        <authorList>
            <person name="Alioto T."/>
            <person name="Alioto T."/>
        </authorList>
    </citation>
    <scope>NUCLEOTIDE SEQUENCE</scope>
</reference>
<evidence type="ECO:0000256" key="5">
    <source>
        <dbReference type="ARBA" id="ARBA00023319"/>
    </source>
</evidence>
<evidence type="ECO:0000256" key="2">
    <source>
        <dbReference type="ARBA" id="ARBA00023136"/>
    </source>
</evidence>
<dbReference type="PANTHER" id="PTHR11640">
    <property type="entry name" value="NEPHRIN"/>
    <property type="match status" value="1"/>
</dbReference>
<feature type="non-terminal residue" evidence="7">
    <location>
        <position position="1"/>
    </location>
</feature>
<evidence type="ECO:0000256" key="4">
    <source>
        <dbReference type="ARBA" id="ARBA00023180"/>
    </source>
</evidence>